<dbReference type="Proteomes" id="UP000837801">
    <property type="component" value="Unassembled WGS sequence"/>
</dbReference>
<proteinExistence type="predicted"/>
<sequence length="276" mass="30688">MLIKPWNDQPTPRHTLEEESESTPVIPEIAIDLQSIPDQIEYLLVLPKSIDIIPKAFFGSAEIGSVSVILPDVETPTPTKIDSDSEYDEDEQLYKAIDHRKSKDQSTHIPILQLTSTTLCVVTPNFKNVIINNLVARKLVSEFQGKVSRSWITLSPCSLNNGQTLNKLDVFNNGIRELPESYNFVPYLKPPHFITGIGASFNSVLNITENARFVSLVLNADGQPGYEKLDNDSLVDAAYVLVDFLIKDQSAKEEVLGNISKSVRKFTSYSGGGMYL</sequence>
<dbReference type="InterPro" id="IPR018855">
    <property type="entry name" value="Psome_chaperone_1_fun"/>
</dbReference>
<dbReference type="AlphaFoldDB" id="A0A9P0QNB2"/>
<organism evidence="2 3">
    <name type="scientific">[Candida] railenensis</name>
    <dbReference type="NCBI Taxonomy" id="45579"/>
    <lineage>
        <taxon>Eukaryota</taxon>
        <taxon>Fungi</taxon>
        <taxon>Dikarya</taxon>
        <taxon>Ascomycota</taxon>
        <taxon>Saccharomycotina</taxon>
        <taxon>Pichiomycetes</taxon>
        <taxon>Debaryomycetaceae</taxon>
        <taxon>Kurtzmaniella</taxon>
    </lineage>
</organism>
<dbReference type="InterPro" id="IPR038605">
    <property type="entry name" value="Pba1_sf"/>
</dbReference>
<protein>
    <submittedName>
        <fullName evidence="2">Uncharacterized protein</fullName>
    </submittedName>
</protein>
<name>A0A9P0QNB2_9ASCO</name>
<dbReference type="GO" id="GO:0043248">
    <property type="term" value="P:proteasome assembly"/>
    <property type="evidence" value="ECO:0007669"/>
    <property type="project" value="InterPro"/>
</dbReference>
<comment type="caution">
    <text evidence="2">The sequence shown here is derived from an EMBL/GenBank/DDBJ whole genome shotgun (WGS) entry which is preliminary data.</text>
</comment>
<evidence type="ECO:0000313" key="3">
    <source>
        <dbReference type="Proteomes" id="UP000837801"/>
    </source>
</evidence>
<dbReference type="OrthoDB" id="3980818at2759"/>
<accession>A0A9P0QNB2</accession>
<feature type="region of interest" description="Disordered" evidence="1">
    <location>
        <begin position="1"/>
        <end position="23"/>
    </location>
</feature>
<gene>
    <name evidence="2" type="ORF">CLIB1423_04S01574</name>
</gene>
<dbReference type="EMBL" id="CAKXYY010000004">
    <property type="protein sequence ID" value="CAH2351594.1"/>
    <property type="molecule type" value="Genomic_DNA"/>
</dbReference>
<reference evidence="2" key="1">
    <citation type="submission" date="2022-03" db="EMBL/GenBank/DDBJ databases">
        <authorList>
            <person name="Legras J.-L."/>
            <person name="Devillers H."/>
            <person name="Grondin C."/>
        </authorList>
    </citation>
    <scope>NUCLEOTIDE SEQUENCE</scope>
    <source>
        <strain evidence="2">CLIB 1423</strain>
    </source>
</reference>
<evidence type="ECO:0000313" key="2">
    <source>
        <dbReference type="EMBL" id="CAH2351594.1"/>
    </source>
</evidence>
<keyword evidence="3" id="KW-1185">Reference proteome</keyword>
<dbReference type="Pfam" id="PF10450">
    <property type="entry name" value="POC1"/>
    <property type="match status" value="1"/>
</dbReference>
<evidence type="ECO:0000256" key="1">
    <source>
        <dbReference type="SAM" id="MobiDB-lite"/>
    </source>
</evidence>
<dbReference type="Gene3D" id="3.40.50.12120">
    <property type="entry name" value="POC1 chaperone"/>
    <property type="match status" value="1"/>
</dbReference>